<dbReference type="AlphaFoldDB" id="A0AAW1A255"/>
<sequence>MDQKSLAVQFALKTIYEVEPESRKVRKGIGNKVWKYIFPVGKEKHSVFIATYKQENAEFIHKNTENTMILSLEQSALIAHETLSRLIKLGLNENKILVTPLARCMLL</sequence>
<gene>
    <name evidence="1" type="ORF">QLX08_004947</name>
</gene>
<dbReference type="EMBL" id="JAWNGG020000080">
    <property type="protein sequence ID" value="KAK9303359.1"/>
    <property type="molecule type" value="Genomic_DNA"/>
</dbReference>
<dbReference type="Proteomes" id="UP001432146">
    <property type="component" value="Unassembled WGS sequence"/>
</dbReference>
<name>A0AAW1A255_9HYME</name>
<organism evidence="1 2">
    <name type="scientific">Tetragonisca angustula</name>
    <dbReference type="NCBI Taxonomy" id="166442"/>
    <lineage>
        <taxon>Eukaryota</taxon>
        <taxon>Metazoa</taxon>
        <taxon>Ecdysozoa</taxon>
        <taxon>Arthropoda</taxon>
        <taxon>Hexapoda</taxon>
        <taxon>Insecta</taxon>
        <taxon>Pterygota</taxon>
        <taxon>Neoptera</taxon>
        <taxon>Endopterygota</taxon>
        <taxon>Hymenoptera</taxon>
        <taxon>Apocrita</taxon>
        <taxon>Aculeata</taxon>
        <taxon>Apoidea</taxon>
        <taxon>Anthophila</taxon>
        <taxon>Apidae</taxon>
        <taxon>Tetragonisca</taxon>
    </lineage>
</organism>
<protein>
    <submittedName>
        <fullName evidence="1">Uncharacterized protein</fullName>
    </submittedName>
</protein>
<keyword evidence="2" id="KW-1185">Reference proteome</keyword>
<proteinExistence type="predicted"/>
<reference evidence="1 2" key="1">
    <citation type="submission" date="2024-05" db="EMBL/GenBank/DDBJ databases">
        <title>The nuclear and mitochondrial genome assemblies of Tetragonisca angustula (Apidae: Meliponini), a tiny yet remarkable pollinator in the Neotropics.</title>
        <authorList>
            <person name="Ferrari R."/>
            <person name="Ricardo P.C."/>
            <person name="Dias F.C."/>
            <person name="Araujo N.S."/>
            <person name="Soares D.O."/>
            <person name="Zhou Q.-S."/>
            <person name="Zhu C.-D."/>
            <person name="Coutinho L."/>
            <person name="Airas M.C."/>
            <person name="Batista T.M."/>
        </authorList>
    </citation>
    <scope>NUCLEOTIDE SEQUENCE [LARGE SCALE GENOMIC DNA]</scope>
    <source>
        <strain evidence="1">ASF017062</strain>
        <tissue evidence="1">Abdomen</tissue>
    </source>
</reference>
<evidence type="ECO:0000313" key="1">
    <source>
        <dbReference type="EMBL" id="KAK9303359.1"/>
    </source>
</evidence>
<comment type="caution">
    <text evidence="1">The sequence shown here is derived from an EMBL/GenBank/DDBJ whole genome shotgun (WGS) entry which is preliminary data.</text>
</comment>
<evidence type="ECO:0000313" key="2">
    <source>
        <dbReference type="Proteomes" id="UP001432146"/>
    </source>
</evidence>
<accession>A0AAW1A255</accession>